<name>A0A0D2LNX3_HYPSF</name>
<feature type="transmembrane region" description="Helical" evidence="1">
    <location>
        <begin position="15"/>
        <end position="35"/>
    </location>
</feature>
<evidence type="ECO:0000256" key="1">
    <source>
        <dbReference type="SAM" id="Phobius"/>
    </source>
</evidence>
<evidence type="ECO:0000313" key="2">
    <source>
        <dbReference type="EMBL" id="KJA12518.1"/>
    </source>
</evidence>
<reference evidence="3" key="1">
    <citation type="submission" date="2014-04" db="EMBL/GenBank/DDBJ databases">
        <title>Evolutionary Origins and Diversification of the Mycorrhizal Mutualists.</title>
        <authorList>
            <consortium name="DOE Joint Genome Institute"/>
            <consortium name="Mycorrhizal Genomics Consortium"/>
            <person name="Kohler A."/>
            <person name="Kuo A."/>
            <person name="Nagy L.G."/>
            <person name="Floudas D."/>
            <person name="Copeland A."/>
            <person name="Barry K.W."/>
            <person name="Cichocki N."/>
            <person name="Veneault-Fourrey C."/>
            <person name="LaButti K."/>
            <person name="Lindquist E.A."/>
            <person name="Lipzen A."/>
            <person name="Lundell T."/>
            <person name="Morin E."/>
            <person name="Murat C."/>
            <person name="Riley R."/>
            <person name="Ohm R."/>
            <person name="Sun H."/>
            <person name="Tunlid A."/>
            <person name="Henrissat B."/>
            <person name="Grigoriev I.V."/>
            <person name="Hibbett D.S."/>
            <person name="Martin F."/>
        </authorList>
    </citation>
    <scope>NUCLEOTIDE SEQUENCE [LARGE SCALE GENOMIC DNA]</scope>
    <source>
        <strain evidence="3">FD-334 SS-4</strain>
    </source>
</reference>
<organism evidence="2 3">
    <name type="scientific">Hypholoma sublateritium (strain FD-334 SS-4)</name>
    <dbReference type="NCBI Taxonomy" id="945553"/>
    <lineage>
        <taxon>Eukaryota</taxon>
        <taxon>Fungi</taxon>
        <taxon>Dikarya</taxon>
        <taxon>Basidiomycota</taxon>
        <taxon>Agaricomycotina</taxon>
        <taxon>Agaricomycetes</taxon>
        <taxon>Agaricomycetidae</taxon>
        <taxon>Agaricales</taxon>
        <taxon>Agaricineae</taxon>
        <taxon>Strophariaceae</taxon>
        <taxon>Hypholoma</taxon>
    </lineage>
</organism>
<keyword evidence="1" id="KW-1133">Transmembrane helix</keyword>
<protein>
    <submittedName>
        <fullName evidence="2">Uncharacterized protein</fullName>
    </submittedName>
</protein>
<keyword evidence="3" id="KW-1185">Reference proteome</keyword>
<dbReference type="EMBL" id="KN818203">
    <property type="protein sequence ID" value="KJA12518.1"/>
    <property type="molecule type" value="Genomic_DNA"/>
</dbReference>
<dbReference type="AlphaFoldDB" id="A0A0D2LNX3"/>
<gene>
    <name evidence="2" type="ORF">HYPSUDRAFT_105010</name>
</gene>
<proteinExistence type="predicted"/>
<sequence length="56" mass="6172">ASMTTVANTFGALEIGGAASVFLFGVITLQIHIYFQRFPEDRRYFKALVSDVAFPS</sequence>
<feature type="non-terminal residue" evidence="2">
    <location>
        <position position="1"/>
    </location>
</feature>
<dbReference type="OrthoDB" id="2535105at2759"/>
<feature type="non-terminal residue" evidence="2">
    <location>
        <position position="56"/>
    </location>
</feature>
<keyword evidence="1" id="KW-0472">Membrane</keyword>
<evidence type="ECO:0000313" key="3">
    <source>
        <dbReference type="Proteomes" id="UP000054270"/>
    </source>
</evidence>
<keyword evidence="1" id="KW-0812">Transmembrane</keyword>
<dbReference type="Proteomes" id="UP000054270">
    <property type="component" value="Unassembled WGS sequence"/>
</dbReference>
<accession>A0A0D2LNX3</accession>